<dbReference type="AlphaFoldDB" id="A0A494XTA7"/>
<reference evidence="5 6" key="1">
    <citation type="submission" date="2018-10" db="EMBL/GenBank/DDBJ databases">
        <title>Cohnella sp. M2MS4P-1, whole genome shotgun sequence.</title>
        <authorList>
            <person name="Tuo L."/>
        </authorList>
    </citation>
    <scope>NUCLEOTIDE SEQUENCE [LARGE SCALE GENOMIC DNA]</scope>
    <source>
        <strain evidence="5 6">M2MS4P-1</strain>
    </source>
</reference>
<dbReference type="InterPro" id="IPR039420">
    <property type="entry name" value="WalR-like"/>
</dbReference>
<dbReference type="PROSITE" id="PS50043">
    <property type="entry name" value="HTH_LUXR_2"/>
    <property type="match status" value="1"/>
</dbReference>
<evidence type="ECO:0000256" key="2">
    <source>
        <dbReference type="ARBA" id="ARBA00023125"/>
    </source>
</evidence>
<dbReference type="Gene3D" id="1.10.10.10">
    <property type="entry name" value="Winged helix-like DNA-binding domain superfamily/Winged helix DNA-binding domain"/>
    <property type="match status" value="1"/>
</dbReference>
<dbReference type="InterPro" id="IPR016032">
    <property type="entry name" value="Sig_transdc_resp-reg_C-effctor"/>
</dbReference>
<dbReference type="InterPro" id="IPR036388">
    <property type="entry name" value="WH-like_DNA-bd_sf"/>
</dbReference>
<dbReference type="Proteomes" id="UP000282076">
    <property type="component" value="Unassembled WGS sequence"/>
</dbReference>
<dbReference type="PROSITE" id="PS00622">
    <property type="entry name" value="HTH_LUXR_1"/>
    <property type="match status" value="1"/>
</dbReference>
<protein>
    <submittedName>
        <fullName evidence="5">Helix-turn-helix transcriptional regulator</fullName>
    </submittedName>
</protein>
<evidence type="ECO:0000256" key="1">
    <source>
        <dbReference type="ARBA" id="ARBA00023015"/>
    </source>
</evidence>
<evidence type="ECO:0000313" key="6">
    <source>
        <dbReference type="Proteomes" id="UP000282076"/>
    </source>
</evidence>
<dbReference type="CDD" id="cd06170">
    <property type="entry name" value="LuxR_C_like"/>
    <property type="match status" value="1"/>
</dbReference>
<dbReference type="Pfam" id="PF13191">
    <property type="entry name" value="AAA_16"/>
    <property type="match status" value="1"/>
</dbReference>
<dbReference type="InterPro" id="IPR041664">
    <property type="entry name" value="AAA_16"/>
</dbReference>
<keyword evidence="6" id="KW-1185">Reference proteome</keyword>
<dbReference type="PANTHER" id="PTHR43214">
    <property type="entry name" value="TWO-COMPONENT RESPONSE REGULATOR"/>
    <property type="match status" value="1"/>
</dbReference>
<dbReference type="GO" id="GO:0003677">
    <property type="term" value="F:DNA binding"/>
    <property type="evidence" value="ECO:0007669"/>
    <property type="project" value="UniProtKB-KW"/>
</dbReference>
<dbReference type="InterPro" id="IPR027417">
    <property type="entry name" value="P-loop_NTPase"/>
</dbReference>
<proteinExistence type="predicted"/>
<keyword evidence="3" id="KW-0804">Transcription</keyword>
<dbReference type="SUPFAM" id="SSF46894">
    <property type="entry name" value="C-terminal effector domain of the bipartite response regulators"/>
    <property type="match status" value="1"/>
</dbReference>
<dbReference type="SMART" id="SM00421">
    <property type="entry name" value="HTH_LUXR"/>
    <property type="match status" value="1"/>
</dbReference>
<dbReference type="Gene3D" id="3.40.50.300">
    <property type="entry name" value="P-loop containing nucleotide triphosphate hydrolases"/>
    <property type="match status" value="1"/>
</dbReference>
<accession>A0A494XTA7</accession>
<comment type="caution">
    <text evidence="5">The sequence shown here is derived from an EMBL/GenBank/DDBJ whole genome shotgun (WGS) entry which is preliminary data.</text>
</comment>
<dbReference type="Pfam" id="PF00196">
    <property type="entry name" value="GerE"/>
    <property type="match status" value="1"/>
</dbReference>
<organism evidence="5 6">
    <name type="scientific">Cohnella endophytica</name>
    <dbReference type="NCBI Taxonomy" id="2419778"/>
    <lineage>
        <taxon>Bacteria</taxon>
        <taxon>Bacillati</taxon>
        <taxon>Bacillota</taxon>
        <taxon>Bacilli</taxon>
        <taxon>Bacillales</taxon>
        <taxon>Paenibacillaceae</taxon>
        <taxon>Cohnella</taxon>
    </lineage>
</organism>
<dbReference type="GO" id="GO:0006355">
    <property type="term" value="P:regulation of DNA-templated transcription"/>
    <property type="evidence" value="ECO:0007669"/>
    <property type="project" value="InterPro"/>
</dbReference>
<sequence>MSMEERPHSIASEIDRVEQHYLVGRDQEVQTFLERLVAGPSDRRIVNLYGTGGVGKSYLLDEFRRLSEKALVKFLLLDGHSFSQNPAVFCLHLLRLLRYPEPIIQKTRTDASLLKEFCLNAIQKASEQGRIVLALDTFEEFGEMQLWLRDEFVAHLGSNILVIISGRFPLQGIWQSSPAWRQLIYSMPLADLDYEAVKQYLDRSGIKQIEKIRSIWSQTRGHPLTLSLLVSTTLAKSSRKSAFAEGQDVFSRVLETWLKEVPHHDMRELVEAAAVLRHFNQELLSFIMEKQITTEQFLKLTGYSFIRRLDRGWMLHDLLRDAIGHGLRLRRPEYYDKLWKRCILHYYLNLKQSIQKKQVAWESAEWVYYTGDQLIRTLFYQQSVSYRLEPLEPSNWAEAERYMESRLRCVKDVLIKHANLEMNERFDYVITAEESLKCWKHVSLRELYDLDRGSVKLIRDSQDEICGMSVIIPIHEQTLEYLKSKPLSSAYFSNLSESRLKELRTPSDSKAGYFVASIDVRDYADVSMRQAAGLTFISYMLSAGFVVTTSPVIPFFHAIFQSLGLEKAKNIVHFDYDDQKPTPYFVLDTRGEKLQQYLNKMIAAFGLPKEQDDEDERLLLLSMREKEVVELLIKGDSNLEIAGRLCLSEATVKKHISNVFRKLHVKNRVQLLNIFKGNQ</sequence>
<feature type="domain" description="HTH luxR-type" evidence="4">
    <location>
        <begin position="614"/>
        <end position="679"/>
    </location>
</feature>
<dbReference type="PRINTS" id="PR00038">
    <property type="entry name" value="HTHLUXR"/>
</dbReference>
<dbReference type="SUPFAM" id="SSF52540">
    <property type="entry name" value="P-loop containing nucleoside triphosphate hydrolases"/>
    <property type="match status" value="1"/>
</dbReference>
<keyword evidence="2" id="KW-0238">DNA-binding</keyword>
<evidence type="ECO:0000256" key="3">
    <source>
        <dbReference type="ARBA" id="ARBA00023163"/>
    </source>
</evidence>
<dbReference type="InterPro" id="IPR000792">
    <property type="entry name" value="Tscrpt_reg_LuxR_C"/>
</dbReference>
<keyword evidence="1" id="KW-0805">Transcription regulation</keyword>
<gene>
    <name evidence="5" type="ORF">D7Z26_10770</name>
</gene>
<dbReference type="EMBL" id="RBZM01000005">
    <property type="protein sequence ID" value="RKP53871.1"/>
    <property type="molecule type" value="Genomic_DNA"/>
</dbReference>
<evidence type="ECO:0000313" key="5">
    <source>
        <dbReference type="EMBL" id="RKP53871.1"/>
    </source>
</evidence>
<name>A0A494XTA7_9BACL</name>
<evidence type="ECO:0000259" key="4">
    <source>
        <dbReference type="PROSITE" id="PS50043"/>
    </source>
</evidence>